<comment type="function">
    <text evidence="1">Required for O(2)-independent ubiquinone (coenzyme Q) biosynthesis. Likely functions as an accessory factor.</text>
</comment>
<sequence>MRCQALLVEPLLQQVFADRIEDGDLDFLSREVVEIAITDIGLHWFLTLEDGRLRLIPRGRPAVTVAGGLPEFLLLASRREDPDTLFFERRITVEGDTELGLLVKNLLDSIELTALPPLLRRAVEAGASWA</sequence>
<evidence type="ECO:0000256" key="1">
    <source>
        <dbReference type="HAMAP-Rule" id="MF_02231"/>
    </source>
</evidence>
<keyword evidence="1" id="KW-0831">Ubiquinone biosynthesis</keyword>
<feature type="domain" description="SCP2" evidence="2">
    <location>
        <begin position="13"/>
        <end position="108"/>
    </location>
</feature>
<dbReference type="Pfam" id="PF02036">
    <property type="entry name" value="SCP2"/>
    <property type="match status" value="1"/>
</dbReference>
<reference evidence="3 4" key="1">
    <citation type="submission" date="2023-12" db="EMBL/GenBank/DDBJ databases">
        <title>Whole-genome sequencing of halo(alkali)philic microorganisms from hypersaline lakes.</title>
        <authorList>
            <person name="Sorokin D.Y."/>
            <person name="Merkel A.Y."/>
            <person name="Messina E."/>
            <person name="Yakimov M."/>
        </authorList>
    </citation>
    <scope>NUCLEOTIDE SEQUENCE [LARGE SCALE GENOMIC DNA]</scope>
    <source>
        <strain evidence="3 4">AB-CW1</strain>
    </source>
</reference>
<comment type="similarity">
    <text evidence="1">Belongs to the UbiT family.</text>
</comment>
<keyword evidence="4" id="KW-1185">Reference proteome</keyword>
<gene>
    <name evidence="1" type="primary">ubiT</name>
    <name evidence="3" type="ORF">VCB98_01310</name>
</gene>
<dbReference type="RefSeq" id="WP_346049674.1">
    <property type="nucleotide sequence ID" value="NZ_JAYGII010000002.1"/>
</dbReference>
<dbReference type="GO" id="GO:0006744">
    <property type="term" value="P:ubiquinone biosynthetic process"/>
    <property type="evidence" value="ECO:0007669"/>
    <property type="project" value="UniProtKB-UniRule"/>
</dbReference>
<organism evidence="3 4">
    <name type="scientific">Natronospira elongata</name>
    <dbReference type="NCBI Taxonomy" id="3110268"/>
    <lineage>
        <taxon>Bacteria</taxon>
        <taxon>Pseudomonadati</taxon>
        <taxon>Pseudomonadota</taxon>
        <taxon>Gammaproteobacteria</taxon>
        <taxon>Natronospirales</taxon>
        <taxon>Natronospiraceae</taxon>
        <taxon>Natronospira</taxon>
    </lineage>
</organism>
<dbReference type="InterPro" id="IPR003033">
    <property type="entry name" value="SCP2_sterol-bd_dom"/>
</dbReference>
<dbReference type="SUPFAM" id="SSF55718">
    <property type="entry name" value="SCP-like"/>
    <property type="match status" value="1"/>
</dbReference>
<accession>A0AAP6JDE0</accession>
<evidence type="ECO:0000259" key="2">
    <source>
        <dbReference type="Pfam" id="PF02036"/>
    </source>
</evidence>
<dbReference type="Gene3D" id="3.30.1050.10">
    <property type="entry name" value="SCP2 sterol-binding domain"/>
    <property type="match status" value="1"/>
</dbReference>
<dbReference type="Proteomes" id="UP001302316">
    <property type="component" value="Unassembled WGS sequence"/>
</dbReference>
<name>A0AAP6JDE0_9GAMM</name>
<dbReference type="EMBL" id="JAYGII010000002">
    <property type="protein sequence ID" value="MEA5444456.1"/>
    <property type="molecule type" value="Genomic_DNA"/>
</dbReference>
<comment type="pathway">
    <text evidence="1">Cofactor biosynthesis; ubiquinone biosynthesis.</text>
</comment>
<evidence type="ECO:0000313" key="3">
    <source>
        <dbReference type="EMBL" id="MEA5444456.1"/>
    </source>
</evidence>
<dbReference type="InterPro" id="IPR016830">
    <property type="entry name" value="UbiT"/>
</dbReference>
<evidence type="ECO:0000313" key="4">
    <source>
        <dbReference type="Proteomes" id="UP001302316"/>
    </source>
</evidence>
<dbReference type="AlphaFoldDB" id="A0AAP6JDE0"/>
<proteinExistence type="inferred from homology"/>
<dbReference type="InterPro" id="IPR036527">
    <property type="entry name" value="SCP2_sterol-bd_dom_sf"/>
</dbReference>
<dbReference type="HAMAP" id="MF_02231">
    <property type="entry name" value="UbiT"/>
    <property type="match status" value="1"/>
</dbReference>
<protein>
    <recommendedName>
        <fullName evidence="1">Ubiquinone biosynthesis accessory factor UbiT</fullName>
    </recommendedName>
</protein>
<comment type="caution">
    <text evidence="3">The sequence shown here is derived from an EMBL/GenBank/DDBJ whole genome shotgun (WGS) entry which is preliminary data.</text>
</comment>